<gene>
    <name evidence="2" type="ORF">CGOC_LOCUS11988</name>
</gene>
<name>A0A3P7NC00_CYLGO</name>
<evidence type="ECO:0000313" key="2">
    <source>
        <dbReference type="EMBL" id="VDN31997.1"/>
    </source>
</evidence>
<sequence length="131" mass="13713">MSSGSGRYVPGEKPALSANGSVDPLTGSGRYIPGNSYGDTAMDVGGDPLTSSGGYKPGSASGDVIPSACLPLDKKRPRGELVPMSVYYRFGVEQLSTKAFAKLVEVNNTQTALKLSEQQVGEQNFVLVLVK</sequence>
<evidence type="ECO:0000313" key="3">
    <source>
        <dbReference type="Proteomes" id="UP000271889"/>
    </source>
</evidence>
<organism evidence="2 3">
    <name type="scientific">Cylicostephanus goldi</name>
    <name type="common">Nematode worm</name>
    <dbReference type="NCBI Taxonomy" id="71465"/>
    <lineage>
        <taxon>Eukaryota</taxon>
        <taxon>Metazoa</taxon>
        <taxon>Ecdysozoa</taxon>
        <taxon>Nematoda</taxon>
        <taxon>Chromadorea</taxon>
        <taxon>Rhabditida</taxon>
        <taxon>Rhabditina</taxon>
        <taxon>Rhabditomorpha</taxon>
        <taxon>Strongyloidea</taxon>
        <taxon>Strongylidae</taxon>
        <taxon>Cylicostephanus</taxon>
    </lineage>
</organism>
<proteinExistence type="predicted"/>
<dbReference type="EMBL" id="UYRV01119924">
    <property type="protein sequence ID" value="VDN31997.1"/>
    <property type="molecule type" value="Genomic_DNA"/>
</dbReference>
<keyword evidence="3" id="KW-1185">Reference proteome</keyword>
<dbReference type="OrthoDB" id="10265988at2759"/>
<feature type="region of interest" description="Disordered" evidence="1">
    <location>
        <begin position="1"/>
        <end position="60"/>
    </location>
</feature>
<accession>A0A3P7NC00</accession>
<reference evidence="2 3" key="1">
    <citation type="submission" date="2018-11" db="EMBL/GenBank/DDBJ databases">
        <authorList>
            <consortium name="Pathogen Informatics"/>
        </authorList>
    </citation>
    <scope>NUCLEOTIDE SEQUENCE [LARGE SCALE GENOMIC DNA]</scope>
</reference>
<dbReference type="Proteomes" id="UP000271889">
    <property type="component" value="Unassembled WGS sequence"/>
</dbReference>
<protein>
    <submittedName>
        <fullName evidence="2">Uncharacterized protein</fullName>
    </submittedName>
</protein>
<dbReference type="AlphaFoldDB" id="A0A3P7NC00"/>
<evidence type="ECO:0000256" key="1">
    <source>
        <dbReference type="SAM" id="MobiDB-lite"/>
    </source>
</evidence>